<evidence type="ECO:0000256" key="3">
    <source>
        <dbReference type="ARBA" id="ARBA00022989"/>
    </source>
</evidence>
<feature type="transmembrane region" description="Helical" evidence="6">
    <location>
        <begin position="502"/>
        <end position="526"/>
    </location>
</feature>
<feature type="transmembrane region" description="Helical" evidence="6">
    <location>
        <begin position="335"/>
        <end position="353"/>
    </location>
</feature>
<feature type="transmembrane region" description="Helical" evidence="6">
    <location>
        <begin position="85"/>
        <end position="105"/>
    </location>
</feature>
<dbReference type="GO" id="GO:0015990">
    <property type="term" value="P:electron transport coupled proton transport"/>
    <property type="evidence" value="ECO:0007669"/>
    <property type="project" value="TreeGrafter"/>
</dbReference>
<feature type="transmembrane region" description="Helical" evidence="6">
    <location>
        <begin position="454"/>
        <end position="482"/>
    </location>
</feature>
<dbReference type="AlphaFoldDB" id="A0A090D1B6"/>
<gene>
    <name evidence="9" type="primary">nuoL</name>
    <name evidence="9" type="ORF">CSEC_0610</name>
</gene>
<dbReference type="GO" id="GO:0042773">
    <property type="term" value="P:ATP synthesis coupled electron transport"/>
    <property type="evidence" value="ECO:0007669"/>
    <property type="project" value="InterPro"/>
</dbReference>
<feature type="transmembrane region" description="Helical" evidence="6">
    <location>
        <begin position="214"/>
        <end position="235"/>
    </location>
</feature>
<dbReference type="GO" id="GO:0012505">
    <property type="term" value="C:endomembrane system"/>
    <property type="evidence" value="ECO:0007669"/>
    <property type="project" value="UniProtKB-SubCell"/>
</dbReference>
<keyword evidence="3 6" id="KW-1133">Transmembrane helix</keyword>
<evidence type="ECO:0000256" key="2">
    <source>
        <dbReference type="ARBA" id="ARBA00022692"/>
    </source>
</evidence>
<dbReference type="InterPro" id="IPR001750">
    <property type="entry name" value="ND/Mrp_TM"/>
</dbReference>
<dbReference type="Proteomes" id="UP000031552">
    <property type="component" value="Unassembled WGS sequence"/>
</dbReference>
<dbReference type="EMBL" id="CCEJ010000003">
    <property type="protein sequence ID" value="CDR33443.1"/>
    <property type="molecule type" value="Genomic_DNA"/>
</dbReference>
<keyword evidence="9" id="KW-0560">Oxidoreductase</keyword>
<dbReference type="RefSeq" id="WP_041016934.1">
    <property type="nucleotide sequence ID" value="NZ_CCEJ010000003.1"/>
</dbReference>
<evidence type="ECO:0000256" key="5">
    <source>
        <dbReference type="RuleBase" id="RU000320"/>
    </source>
</evidence>
<protein>
    <submittedName>
        <fullName evidence="9">NADH-quinone oxidoreductase subunit L</fullName>
        <ecNumber evidence="9">1.6.99.5</ecNumber>
    </submittedName>
</protein>
<feature type="transmembrane region" description="Helical" evidence="6">
    <location>
        <begin position="140"/>
        <end position="159"/>
    </location>
</feature>
<evidence type="ECO:0000259" key="8">
    <source>
        <dbReference type="Pfam" id="PF00662"/>
    </source>
</evidence>
<accession>A0A090D1B6</accession>
<feature type="domain" description="NADH-Ubiquinone oxidoreductase (complex I) chain 5 N-terminal" evidence="8">
    <location>
        <begin position="68"/>
        <end position="118"/>
    </location>
</feature>
<feature type="transmembrane region" description="Helical" evidence="6">
    <location>
        <begin position="117"/>
        <end position="134"/>
    </location>
</feature>
<feature type="transmembrane region" description="Helical" evidence="6">
    <location>
        <begin position="171"/>
        <end position="194"/>
    </location>
</feature>
<evidence type="ECO:0000313" key="10">
    <source>
        <dbReference type="Proteomes" id="UP000031552"/>
    </source>
</evidence>
<reference evidence="9" key="1">
    <citation type="submission" date="2013-12" db="EMBL/GenBank/DDBJ databases">
        <authorList>
            <person name="Linke B."/>
        </authorList>
    </citation>
    <scope>NUCLEOTIDE SEQUENCE [LARGE SCALE GENOMIC DNA]</scope>
    <source>
        <strain evidence="9">CRIB-18</strain>
    </source>
</reference>
<comment type="subcellular location">
    <subcellularLocation>
        <location evidence="1">Endomembrane system</location>
        <topology evidence="1">Multi-pass membrane protein</topology>
    </subcellularLocation>
    <subcellularLocation>
        <location evidence="5">Membrane</location>
        <topology evidence="5">Multi-pass membrane protein</topology>
    </subcellularLocation>
</comment>
<dbReference type="PANTHER" id="PTHR42829">
    <property type="entry name" value="NADH-UBIQUINONE OXIDOREDUCTASE CHAIN 5"/>
    <property type="match status" value="1"/>
</dbReference>
<dbReference type="EC" id="1.6.99.5" evidence="9"/>
<dbReference type="InterPro" id="IPR001516">
    <property type="entry name" value="Proton_antipo_N"/>
</dbReference>
<reference evidence="9" key="2">
    <citation type="submission" date="2014-09" db="EMBL/GenBank/DDBJ databases">
        <title>Criblamydia sequanensis harbors a mega-plasmid encoding arsenite resistance.</title>
        <authorList>
            <person name="Bertelli C."/>
            <person name="Goesmann A."/>
            <person name="Greub G."/>
        </authorList>
    </citation>
    <scope>NUCLEOTIDE SEQUENCE [LARGE SCALE GENOMIC DNA]</scope>
    <source>
        <strain evidence="9">CRIB-18</strain>
    </source>
</reference>
<feature type="transmembrane region" description="Helical" evidence="6">
    <location>
        <begin position="374"/>
        <end position="392"/>
    </location>
</feature>
<feature type="transmembrane region" description="Helical" evidence="6">
    <location>
        <begin position="6"/>
        <end position="26"/>
    </location>
</feature>
<feature type="transmembrane region" description="Helical" evidence="6">
    <location>
        <begin position="307"/>
        <end position="329"/>
    </location>
</feature>
<dbReference type="NCBIfam" id="TIGR01974">
    <property type="entry name" value="NDH_I_L"/>
    <property type="match status" value="1"/>
</dbReference>
<evidence type="ECO:0000256" key="6">
    <source>
        <dbReference type="SAM" id="Phobius"/>
    </source>
</evidence>
<dbReference type="GO" id="GO:0008137">
    <property type="term" value="F:NADH dehydrogenase (ubiquinone) activity"/>
    <property type="evidence" value="ECO:0007669"/>
    <property type="project" value="InterPro"/>
</dbReference>
<keyword evidence="10" id="KW-1185">Reference proteome</keyword>
<dbReference type="GO" id="GO:0016020">
    <property type="term" value="C:membrane"/>
    <property type="evidence" value="ECO:0007669"/>
    <property type="project" value="UniProtKB-SubCell"/>
</dbReference>
<feature type="transmembrane region" description="Helical" evidence="6">
    <location>
        <begin position="33"/>
        <end position="55"/>
    </location>
</feature>
<feature type="transmembrane region" description="Helical" evidence="6">
    <location>
        <begin position="412"/>
        <end position="433"/>
    </location>
</feature>
<feature type="transmembrane region" description="Helical" evidence="6">
    <location>
        <begin position="247"/>
        <end position="267"/>
    </location>
</feature>
<dbReference type="STRING" id="1437425.CSEC_0610"/>
<keyword evidence="2 5" id="KW-0812">Transmembrane</keyword>
<dbReference type="InterPro" id="IPR003945">
    <property type="entry name" value="NU5C-like"/>
</dbReference>
<evidence type="ECO:0000313" key="9">
    <source>
        <dbReference type="EMBL" id="CDR33443.1"/>
    </source>
</evidence>
<sequence>MAEIIVLSLFLPLLGFLILTLFHASLSRKSTGLIACASVLLSFLCFFSLVTTYMVGTYEDTTLLLFKWIPIKGINADFKLHLDELSLLMGLIITGVGSLIHIYSIGYMEEDPDYIRYFAFLNFFVFAMLLLVLARHLLLLYAGWEAVGLASYLLIGFWVQKKEAGDAAIKAFVMNRIGDAGLLIGILLILYTFGTGDIGELAEKLEGGFSNTKLITLITLLLFAGAVGKSAQIPLQTWLPDAMEGPTPVSALIHAATMVTAGVYLVVRMNFLFNLAPETLNVIGFIGALTSLLAAIWATSQTDLKRVLAYSTISQLGLMFLATSVGAYYAAMFHLTTHAFVKALLFLAAGNVIHQMHGVTEMNQMGGLYKKFPITHWLFLIGVLALSGVPPLSAFFSKDIIVELEHITGHNFYFYVGIIISLLTAFYLTRAYCLTFLGEEKGSHQNLIKEARPVMWVPVSILAILAIVGGFLGFCFCPMPLLEKFLIDIGITPGEKELGVNLFNHIETWFAIAATLFGVGVSYLMFTRYVKKYNVTFQFIKKAFYINEIYEAVFVAPLKKLSKVIVKGIEPHLIEGSIEGAVLGVNGVGKFLQKYQSGQVRSYIAWMVLGTCLLVAYFIF</sequence>
<organism evidence="9 10">
    <name type="scientific">Candidatus Criblamydia sequanensis CRIB-18</name>
    <dbReference type="NCBI Taxonomy" id="1437425"/>
    <lineage>
        <taxon>Bacteria</taxon>
        <taxon>Pseudomonadati</taxon>
        <taxon>Chlamydiota</taxon>
        <taxon>Chlamydiia</taxon>
        <taxon>Parachlamydiales</taxon>
        <taxon>Candidatus Criblamydiaceae</taxon>
        <taxon>Candidatus Criblamydia</taxon>
    </lineage>
</organism>
<dbReference type="Pfam" id="PF00662">
    <property type="entry name" value="Proton_antipo_N"/>
    <property type="match status" value="1"/>
</dbReference>
<feature type="transmembrane region" description="Helical" evidence="6">
    <location>
        <begin position="600"/>
        <end position="619"/>
    </location>
</feature>
<feature type="domain" description="NADH:quinone oxidoreductase/Mrp antiporter transmembrane" evidence="7">
    <location>
        <begin position="134"/>
        <end position="424"/>
    </location>
</feature>
<evidence type="ECO:0000256" key="4">
    <source>
        <dbReference type="ARBA" id="ARBA00023136"/>
    </source>
</evidence>
<dbReference type="Pfam" id="PF00361">
    <property type="entry name" value="Proton_antipo_M"/>
    <property type="match status" value="1"/>
</dbReference>
<feature type="transmembrane region" description="Helical" evidence="6">
    <location>
        <begin position="279"/>
        <end position="300"/>
    </location>
</feature>
<dbReference type="PRINTS" id="PR01434">
    <property type="entry name" value="NADHDHGNASE5"/>
</dbReference>
<evidence type="ECO:0000259" key="7">
    <source>
        <dbReference type="Pfam" id="PF00361"/>
    </source>
</evidence>
<keyword evidence="4 6" id="KW-0472">Membrane</keyword>
<dbReference type="PANTHER" id="PTHR42829:SF2">
    <property type="entry name" value="NADH-UBIQUINONE OXIDOREDUCTASE CHAIN 5"/>
    <property type="match status" value="1"/>
</dbReference>
<dbReference type="Gene3D" id="1.20.5.2700">
    <property type="match status" value="1"/>
</dbReference>
<evidence type="ECO:0000256" key="1">
    <source>
        <dbReference type="ARBA" id="ARBA00004127"/>
    </source>
</evidence>
<proteinExistence type="predicted"/>
<dbReference type="OrthoDB" id="9807568at2"/>
<comment type="caution">
    <text evidence="9">The sequence shown here is derived from an EMBL/GenBank/DDBJ whole genome shotgun (WGS) entry which is preliminary data.</text>
</comment>
<name>A0A090D1B6_9BACT</name>
<dbReference type="GO" id="GO:0003954">
    <property type="term" value="F:NADH dehydrogenase activity"/>
    <property type="evidence" value="ECO:0007669"/>
    <property type="project" value="TreeGrafter"/>
</dbReference>
<dbReference type="NCBIfam" id="NF005141">
    <property type="entry name" value="PRK06590.1"/>
    <property type="match status" value="1"/>
</dbReference>
<dbReference type="PRINTS" id="PR01435">
    <property type="entry name" value="NPOXDRDTASE5"/>
</dbReference>
<dbReference type="eggNOG" id="COG1009">
    <property type="taxonomic scope" value="Bacteria"/>
</dbReference>
<dbReference type="InterPro" id="IPR018393">
    <property type="entry name" value="NADHpl_OxRdtase_5_subgr"/>
</dbReference>